<dbReference type="GO" id="GO:0070062">
    <property type="term" value="C:extracellular exosome"/>
    <property type="evidence" value="ECO:0007669"/>
    <property type="project" value="TreeGrafter"/>
</dbReference>
<dbReference type="GO" id="GO:0033270">
    <property type="term" value="C:paranode region of axon"/>
    <property type="evidence" value="ECO:0007669"/>
    <property type="project" value="TreeGrafter"/>
</dbReference>
<feature type="compositionally biased region" description="Gly residues" evidence="10">
    <location>
        <begin position="120"/>
        <end position="129"/>
    </location>
</feature>
<evidence type="ECO:0000256" key="8">
    <source>
        <dbReference type="ARBA" id="ARBA00026168"/>
    </source>
</evidence>
<feature type="compositionally biased region" description="Low complexity" evidence="10">
    <location>
        <begin position="29"/>
        <end position="57"/>
    </location>
</feature>
<dbReference type="Proteomes" id="UP000522663">
    <property type="component" value="Unassembled WGS sequence"/>
</dbReference>
<evidence type="ECO:0000256" key="4">
    <source>
        <dbReference type="ARBA" id="ARBA00022553"/>
    </source>
</evidence>
<evidence type="ECO:0000256" key="6">
    <source>
        <dbReference type="ARBA" id="ARBA00023212"/>
    </source>
</evidence>
<evidence type="ECO:0000256" key="1">
    <source>
        <dbReference type="ARBA" id="ARBA00004245"/>
    </source>
</evidence>
<evidence type="ECO:0000256" key="5">
    <source>
        <dbReference type="ARBA" id="ARBA00023203"/>
    </source>
</evidence>
<dbReference type="Pfam" id="PF20491">
    <property type="entry name" value="Ermin"/>
    <property type="match status" value="1"/>
</dbReference>
<organism evidence="11 12">
    <name type="scientific">Odontophorus gujanensis</name>
    <name type="common">marbled wood quail</name>
    <dbReference type="NCBI Taxonomy" id="886794"/>
    <lineage>
        <taxon>Eukaryota</taxon>
        <taxon>Metazoa</taxon>
        <taxon>Chordata</taxon>
        <taxon>Craniata</taxon>
        <taxon>Vertebrata</taxon>
        <taxon>Euteleostomi</taxon>
        <taxon>Archelosauria</taxon>
        <taxon>Archosauria</taxon>
        <taxon>Dinosauria</taxon>
        <taxon>Saurischia</taxon>
        <taxon>Theropoda</taxon>
        <taxon>Coelurosauria</taxon>
        <taxon>Aves</taxon>
        <taxon>Neognathae</taxon>
        <taxon>Galloanserae</taxon>
        <taxon>Galliformes</taxon>
        <taxon>Odontophoridae</taxon>
        <taxon>Odontophorus</taxon>
    </lineage>
</organism>
<feature type="compositionally biased region" description="Basic and acidic residues" evidence="10">
    <location>
        <begin position="71"/>
        <end position="87"/>
    </location>
</feature>
<dbReference type="GO" id="GO:0008360">
    <property type="term" value="P:regulation of cell shape"/>
    <property type="evidence" value="ECO:0007669"/>
    <property type="project" value="InterPro"/>
</dbReference>
<feature type="non-terminal residue" evidence="11">
    <location>
        <position position="246"/>
    </location>
</feature>
<evidence type="ECO:0000256" key="2">
    <source>
        <dbReference type="ARBA" id="ARBA00011216"/>
    </source>
</evidence>
<dbReference type="GO" id="GO:0031344">
    <property type="term" value="P:regulation of cell projection organization"/>
    <property type="evidence" value="ECO:0007669"/>
    <property type="project" value="TreeGrafter"/>
</dbReference>
<keyword evidence="12" id="KW-1185">Reference proteome</keyword>
<keyword evidence="3" id="KW-0963">Cytoplasm</keyword>
<evidence type="ECO:0000256" key="3">
    <source>
        <dbReference type="ARBA" id="ARBA00022490"/>
    </source>
</evidence>
<dbReference type="GO" id="GO:0043209">
    <property type="term" value="C:myelin sheath"/>
    <property type="evidence" value="ECO:0007669"/>
    <property type="project" value="TreeGrafter"/>
</dbReference>
<comment type="function">
    <text evidence="7">Plays a role in cytoskeletal rearrangements during the late wrapping and/or compaction phases of myelinogenesis as well as in maintenance and stability of myelin sheath in the adult. May play an important role in late-stage oligodendroglia maturation, myelin/Ranvier node formation during CNS development, and in the maintenance and plasticity of related structures in the mature CNS.</text>
</comment>
<evidence type="ECO:0000256" key="10">
    <source>
        <dbReference type="SAM" id="MobiDB-lite"/>
    </source>
</evidence>
<feature type="compositionally biased region" description="Polar residues" evidence="10">
    <location>
        <begin position="100"/>
        <end position="113"/>
    </location>
</feature>
<dbReference type="EMBL" id="VXAB01012801">
    <property type="protein sequence ID" value="NXJ15272.1"/>
    <property type="molecule type" value="Genomic_DNA"/>
</dbReference>
<evidence type="ECO:0000313" key="11">
    <source>
        <dbReference type="EMBL" id="NXJ15272.1"/>
    </source>
</evidence>
<dbReference type="InterPro" id="IPR008954">
    <property type="entry name" value="Moesin_tail_sf"/>
</dbReference>
<dbReference type="GO" id="GO:0030175">
    <property type="term" value="C:filopodium"/>
    <property type="evidence" value="ECO:0007669"/>
    <property type="project" value="TreeGrafter"/>
</dbReference>
<dbReference type="GO" id="GO:0007015">
    <property type="term" value="P:actin filament organization"/>
    <property type="evidence" value="ECO:0007669"/>
    <property type="project" value="InterPro"/>
</dbReference>
<dbReference type="Gene3D" id="6.10.360.10">
    <property type="match status" value="1"/>
</dbReference>
<dbReference type="GO" id="GO:0043025">
    <property type="term" value="C:neuronal cell body"/>
    <property type="evidence" value="ECO:0007669"/>
    <property type="project" value="TreeGrafter"/>
</dbReference>
<feature type="non-terminal residue" evidence="11">
    <location>
        <position position="1"/>
    </location>
</feature>
<comment type="subcellular location">
    <subcellularLocation>
        <location evidence="1">Cytoplasm</location>
        <location evidence="1">Cytoskeleton</location>
    </subcellularLocation>
</comment>
<reference evidence="11 12" key="1">
    <citation type="submission" date="2019-09" db="EMBL/GenBank/DDBJ databases">
        <title>Bird 10,000 Genomes (B10K) Project - Family phase.</title>
        <authorList>
            <person name="Zhang G."/>
        </authorList>
    </citation>
    <scope>NUCLEOTIDE SEQUENCE [LARGE SCALE GENOMIC DNA]</scope>
    <source>
        <strain evidence="11">B10K-DU-001-53</strain>
        <tissue evidence="11">Muscle</tissue>
    </source>
</reference>
<dbReference type="GO" id="GO:0051015">
    <property type="term" value="F:actin filament binding"/>
    <property type="evidence" value="ECO:0007669"/>
    <property type="project" value="InterPro"/>
</dbReference>
<feature type="compositionally biased region" description="Acidic residues" evidence="10">
    <location>
        <begin position="146"/>
        <end position="164"/>
    </location>
</feature>
<dbReference type="OrthoDB" id="9947518at2759"/>
<keyword evidence="5" id="KW-0009">Actin-binding</keyword>
<accession>A0A7K9YYV2</accession>
<proteinExistence type="predicted"/>
<dbReference type="GO" id="GO:0005856">
    <property type="term" value="C:cytoskeleton"/>
    <property type="evidence" value="ECO:0007669"/>
    <property type="project" value="UniProtKB-SubCell"/>
</dbReference>
<dbReference type="AlphaFoldDB" id="A0A7K9YYV2"/>
<keyword evidence="6" id="KW-0206">Cytoskeleton</keyword>
<feature type="region of interest" description="Disordered" evidence="10">
    <location>
        <begin position="1"/>
        <end position="216"/>
    </location>
</feature>
<dbReference type="InterPro" id="IPR045346">
    <property type="entry name" value="Ermin"/>
</dbReference>
<protein>
    <recommendedName>
        <fullName evidence="8">Ermin</fullName>
    </recommendedName>
    <alternativeName>
        <fullName evidence="9">Juxtanodin</fullName>
    </alternativeName>
</protein>
<dbReference type="PANTHER" id="PTHR47137">
    <property type="entry name" value="ERMIN"/>
    <property type="match status" value="1"/>
</dbReference>
<dbReference type="PANTHER" id="PTHR47137:SF1">
    <property type="entry name" value="ERMIN"/>
    <property type="match status" value="1"/>
</dbReference>
<evidence type="ECO:0000256" key="7">
    <source>
        <dbReference type="ARBA" id="ARBA00025213"/>
    </source>
</evidence>
<keyword evidence="4" id="KW-0597">Phosphoprotein</keyword>
<comment type="caution">
    <text evidence="11">The sequence shown here is derived from an EMBL/GenBank/DDBJ whole genome shotgun (WGS) entry which is preliminary data.</text>
</comment>
<dbReference type="GO" id="GO:0005938">
    <property type="term" value="C:cell cortex"/>
    <property type="evidence" value="ECO:0007669"/>
    <property type="project" value="TreeGrafter"/>
</dbReference>
<name>A0A7K9YYV2_9GALL</name>
<gene>
    <name evidence="11" type="primary">Ermn</name>
    <name evidence="11" type="ORF">ODOGUJ_R07196</name>
</gene>
<evidence type="ECO:0000313" key="12">
    <source>
        <dbReference type="Proteomes" id="UP000522663"/>
    </source>
</evidence>
<dbReference type="GO" id="GO:0033269">
    <property type="term" value="C:internode region of axon"/>
    <property type="evidence" value="ECO:0007669"/>
    <property type="project" value="TreeGrafter"/>
</dbReference>
<sequence length="246" mass="25750">MSENVPRVHGVPACNGGAAPEDGPSPTRGIADGIAGTAGTVPCAEAGGQPGAPAAKGNAEESENSLAGDVAHGDCDGEERCGEKQEENVVALQQGAAEPQDNTEPQDVGTCSTEPEEGQRGPGTAGSHGGEAEGTPLHSTEQRENDAEEEEEVEEEDSEEDEVQVIEVPKGSSASIQHQEGGTELSPPGSPPCNVPEERAGEQPGLGKKNDISRHSYSRYNTISYRKIRKGNTKQRIDEFESMMHL</sequence>
<dbReference type="SUPFAM" id="SSF48678">
    <property type="entry name" value="Moesin tail domain"/>
    <property type="match status" value="1"/>
</dbReference>
<dbReference type="GO" id="GO:0001763">
    <property type="term" value="P:morphogenesis of a branching structure"/>
    <property type="evidence" value="ECO:0007669"/>
    <property type="project" value="TreeGrafter"/>
</dbReference>
<evidence type="ECO:0000256" key="9">
    <source>
        <dbReference type="ARBA" id="ARBA00031224"/>
    </source>
</evidence>
<comment type="subunit">
    <text evidence="2">Binds actin.</text>
</comment>